<reference evidence="4 5" key="1">
    <citation type="submission" date="2015-10" db="EMBL/GenBank/DDBJ databases">
        <title>Draft genome sequence of pyrrolomycin-producing Streptomyces vitaminophilus.</title>
        <authorList>
            <person name="Graham D.E."/>
            <person name="Mahan K.M."/>
            <person name="Klingeman D.M."/>
            <person name="Hettich R.L."/>
            <person name="Parry R.J."/>
        </authorList>
    </citation>
    <scope>NUCLEOTIDE SEQUENCE [LARGE SCALE GENOMIC DNA]</scope>
    <source>
        <strain evidence="4 5">ATCC 31673</strain>
    </source>
</reference>
<dbReference type="PROSITE" id="PS50977">
    <property type="entry name" value="HTH_TETR_2"/>
    <property type="match status" value="1"/>
</dbReference>
<evidence type="ECO:0000259" key="3">
    <source>
        <dbReference type="PROSITE" id="PS50977"/>
    </source>
</evidence>
<comment type="caution">
    <text evidence="4">The sequence shown here is derived from an EMBL/GenBank/DDBJ whole genome shotgun (WGS) entry which is preliminary data.</text>
</comment>
<evidence type="ECO:0000313" key="4">
    <source>
        <dbReference type="EMBL" id="KRV51236.1"/>
    </source>
</evidence>
<feature type="domain" description="HTH tetR-type" evidence="3">
    <location>
        <begin position="14"/>
        <end position="74"/>
    </location>
</feature>
<keyword evidence="5" id="KW-1185">Reference proteome</keyword>
<dbReference type="PRINTS" id="PR00455">
    <property type="entry name" value="HTHTETR"/>
</dbReference>
<dbReference type="SUPFAM" id="SSF46689">
    <property type="entry name" value="Homeodomain-like"/>
    <property type="match status" value="1"/>
</dbReference>
<dbReference type="OrthoDB" id="7186128at2"/>
<evidence type="ECO:0000256" key="1">
    <source>
        <dbReference type="ARBA" id="ARBA00023125"/>
    </source>
</evidence>
<dbReference type="eggNOG" id="COG1309">
    <property type="taxonomic scope" value="Bacteria"/>
</dbReference>
<keyword evidence="1 2" id="KW-0238">DNA-binding</keyword>
<evidence type="ECO:0000256" key="2">
    <source>
        <dbReference type="PROSITE-ProRule" id="PRU00335"/>
    </source>
</evidence>
<name>A0A0T6LYR1_WENVI</name>
<feature type="DNA-binding region" description="H-T-H motif" evidence="2">
    <location>
        <begin position="37"/>
        <end position="56"/>
    </location>
</feature>
<dbReference type="InterPro" id="IPR009057">
    <property type="entry name" value="Homeodomain-like_sf"/>
</dbReference>
<gene>
    <name evidence="4" type="ORF">AQ490_00205</name>
</gene>
<dbReference type="RefSeq" id="WP_018383312.1">
    <property type="nucleotide sequence ID" value="NZ_LLZU01000001.1"/>
</dbReference>
<dbReference type="InterPro" id="IPR001647">
    <property type="entry name" value="HTH_TetR"/>
</dbReference>
<dbReference type="EMBL" id="LLZU01000001">
    <property type="protein sequence ID" value="KRV51236.1"/>
    <property type="molecule type" value="Genomic_DNA"/>
</dbReference>
<evidence type="ECO:0000313" key="5">
    <source>
        <dbReference type="Proteomes" id="UP000050867"/>
    </source>
</evidence>
<dbReference type="PANTHER" id="PTHR30055">
    <property type="entry name" value="HTH-TYPE TRANSCRIPTIONAL REGULATOR RUTR"/>
    <property type="match status" value="1"/>
</dbReference>
<dbReference type="InterPro" id="IPR050109">
    <property type="entry name" value="HTH-type_TetR-like_transc_reg"/>
</dbReference>
<dbReference type="Proteomes" id="UP000050867">
    <property type="component" value="Unassembled WGS sequence"/>
</dbReference>
<dbReference type="PANTHER" id="PTHR30055:SF209">
    <property type="entry name" value="POSSIBLE TRANSCRIPTIONAL REGULATORY PROTEIN (PROBABLY TETR-FAMILY)"/>
    <property type="match status" value="1"/>
</dbReference>
<dbReference type="Pfam" id="PF00440">
    <property type="entry name" value="TetR_N"/>
    <property type="match status" value="1"/>
</dbReference>
<accession>A0A0T6LYR1</accession>
<dbReference type="GO" id="GO:0003700">
    <property type="term" value="F:DNA-binding transcription factor activity"/>
    <property type="evidence" value="ECO:0007669"/>
    <property type="project" value="TreeGrafter"/>
</dbReference>
<proteinExistence type="predicted"/>
<dbReference type="AlphaFoldDB" id="A0A0T6LYR1"/>
<dbReference type="GO" id="GO:0000976">
    <property type="term" value="F:transcription cis-regulatory region binding"/>
    <property type="evidence" value="ECO:0007669"/>
    <property type="project" value="TreeGrafter"/>
</dbReference>
<protein>
    <recommendedName>
        <fullName evidence="3">HTH tetR-type domain-containing protein</fullName>
    </recommendedName>
</protein>
<organism evidence="4 5">
    <name type="scientific">Wenjunlia vitaminophila</name>
    <name type="common">Streptomyces vitaminophilus</name>
    <dbReference type="NCBI Taxonomy" id="76728"/>
    <lineage>
        <taxon>Bacteria</taxon>
        <taxon>Bacillati</taxon>
        <taxon>Actinomycetota</taxon>
        <taxon>Actinomycetes</taxon>
        <taxon>Kitasatosporales</taxon>
        <taxon>Streptomycetaceae</taxon>
        <taxon>Wenjunlia</taxon>
    </lineage>
</organism>
<dbReference type="Gene3D" id="1.10.357.10">
    <property type="entry name" value="Tetracycline Repressor, domain 2"/>
    <property type="match status" value="1"/>
</dbReference>
<sequence>MGEPTHGPGNARGRRTRDALLAAARTLLEEQGFEALTMAAVAERAGITRRAVYQHFRSRSELVTDLFTHAVADEGLAESLRPVWEAPDAVSTLEEFARHLARFTPRLRTVYHAVDRVRHQDPDAAAHRALTDRNQRAGAQEVIRRLDTEGRLAPPWTEETATDMLWALMSVDLLERLMVDRGWSREQFGERMAALLRATLVTPGG</sequence>
<dbReference type="STRING" id="76728.AQ490_00205"/>